<gene>
    <name evidence="4" type="ORF">BSL78_23215</name>
</gene>
<dbReference type="Pfam" id="PF13855">
    <property type="entry name" value="LRR_8"/>
    <property type="match status" value="1"/>
</dbReference>
<dbReference type="Gene3D" id="3.80.10.10">
    <property type="entry name" value="Ribonuclease Inhibitor"/>
    <property type="match status" value="1"/>
</dbReference>
<dbReference type="InterPro" id="IPR050333">
    <property type="entry name" value="SLRP"/>
</dbReference>
<accession>A0A2G8JW37</accession>
<evidence type="ECO:0000256" key="2">
    <source>
        <dbReference type="ARBA" id="ARBA00022737"/>
    </source>
</evidence>
<feature type="domain" description="Tyrosine-protein kinase ephrin type A/B receptor-like" evidence="3">
    <location>
        <begin position="159"/>
        <end position="195"/>
    </location>
</feature>
<dbReference type="Proteomes" id="UP000230750">
    <property type="component" value="Unassembled WGS sequence"/>
</dbReference>
<reference evidence="4 5" key="1">
    <citation type="journal article" date="2017" name="PLoS Biol.">
        <title>The sea cucumber genome provides insights into morphological evolution and visceral regeneration.</title>
        <authorList>
            <person name="Zhang X."/>
            <person name="Sun L."/>
            <person name="Yuan J."/>
            <person name="Sun Y."/>
            <person name="Gao Y."/>
            <person name="Zhang L."/>
            <person name="Li S."/>
            <person name="Dai H."/>
            <person name="Hamel J.F."/>
            <person name="Liu C."/>
            <person name="Yu Y."/>
            <person name="Liu S."/>
            <person name="Lin W."/>
            <person name="Guo K."/>
            <person name="Jin S."/>
            <person name="Xu P."/>
            <person name="Storey K.B."/>
            <person name="Huan P."/>
            <person name="Zhang T."/>
            <person name="Zhou Y."/>
            <person name="Zhang J."/>
            <person name="Lin C."/>
            <person name="Li X."/>
            <person name="Xing L."/>
            <person name="Huo D."/>
            <person name="Sun M."/>
            <person name="Wang L."/>
            <person name="Mercier A."/>
            <person name="Li F."/>
            <person name="Yang H."/>
            <person name="Xiang J."/>
        </authorList>
    </citation>
    <scope>NUCLEOTIDE SEQUENCE [LARGE SCALE GENOMIC DNA]</scope>
    <source>
        <strain evidence="4">Shaxun</strain>
        <tissue evidence="4">Muscle</tissue>
    </source>
</reference>
<evidence type="ECO:0000313" key="4">
    <source>
        <dbReference type="EMBL" id="PIK39940.1"/>
    </source>
</evidence>
<dbReference type="PANTHER" id="PTHR45712">
    <property type="entry name" value="AGAP008170-PA"/>
    <property type="match status" value="1"/>
</dbReference>
<dbReference type="InterPro" id="IPR011641">
    <property type="entry name" value="Tyr-kin_ephrin_A/B_rcpt-like"/>
</dbReference>
<dbReference type="SUPFAM" id="SSF57184">
    <property type="entry name" value="Growth factor receptor domain"/>
    <property type="match status" value="1"/>
</dbReference>
<dbReference type="InterPro" id="IPR009030">
    <property type="entry name" value="Growth_fac_rcpt_cys_sf"/>
</dbReference>
<keyword evidence="1" id="KW-0433">Leucine-rich repeat</keyword>
<dbReference type="SMART" id="SM01411">
    <property type="entry name" value="Ephrin_rec_like"/>
    <property type="match status" value="2"/>
</dbReference>
<organism evidence="4 5">
    <name type="scientific">Stichopus japonicus</name>
    <name type="common">Sea cucumber</name>
    <dbReference type="NCBI Taxonomy" id="307972"/>
    <lineage>
        <taxon>Eukaryota</taxon>
        <taxon>Metazoa</taxon>
        <taxon>Echinodermata</taxon>
        <taxon>Eleutherozoa</taxon>
        <taxon>Echinozoa</taxon>
        <taxon>Holothuroidea</taxon>
        <taxon>Aspidochirotacea</taxon>
        <taxon>Aspidochirotida</taxon>
        <taxon>Stichopodidae</taxon>
        <taxon>Apostichopus</taxon>
    </lineage>
</organism>
<dbReference type="OrthoDB" id="2020019at2759"/>
<comment type="caution">
    <text evidence="4">The sequence shown here is derived from an EMBL/GenBank/DDBJ whole genome shotgun (WGS) entry which is preliminary data.</text>
</comment>
<dbReference type="InterPro" id="IPR032675">
    <property type="entry name" value="LRR_dom_sf"/>
</dbReference>
<feature type="non-terminal residue" evidence="4">
    <location>
        <position position="274"/>
    </location>
</feature>
<dbReference type="PANTHER" id="PTHR45712:SF22">
    <property type="entry name" value="INSULIN-LIKE GROWTH FACTOR-BINDING PROTEIN COMPLEX ACID LABILE SUBUNIT"/>
    <property type="match status" value="1"/>
</dbReference>
<dbReference type="GO" id="GO:0005615">
    <property type="term" value="C:extracellular space"/>
    <property type="evidence" value="ECO:0007669"/>
    <property type="project" value="TreeGrafter"/>
</dbReference>
<proteinExistence type="predicted"/>
<keyword evidence="5" id="KW-1185">Reference proteome</keyword>
<name>A0A2G8JW37_STIJA</name>
<dbReference type="SUPFAM" id="SSF52058">
    <property type="entry name" value="L domain-like"/>
    <property type="match status" value="1"/>
</dbReference>
<dbReference type="Pfam" id="PF07699">
    <property type="entry name" value="Ephrin_rec_like"/>
    <property type="match status" value="1"/>
</dbReference>
<dbReference type="EMBL" id="MRZV01001184">
    <property type="protein sequence ID" value="PIK39940.1"/>
    <property type="molecule type" value="Genomic_DNA"/>
</dbReference>
<dbReference type="InterPro" id="IPR003591">
    <property type="entry name" value="Leu-rich_rpt_typical-subtyp"/>
</dbReference>
<evidence type="ECO:0000313" key="5">
    <source>
        <dbReference type="Proteomes" id="UP000230750"/>
    </source>
</evidence>
<dbReference type="SMART" id="SM00369">
    <property type="entry name" value="LRR_TYP"/>
    <property type="match status" value="2"/>
</dbReference>
<dbReference type="AlphaFoldDB" id="A0A2G8JW37"/>
<dbReference type="STRING" id="307972.A0A2G8JW37"/>
<evidence type="ECO:0000256" key="1">
    <source>
        <dbReference type="ARBA" id="ARBA00022614"/>
    </source>
</evidence>
<evidence type="ECO:0000259" key="3">
    <source>
        <dbReference type="Pfam" id="PF07699"/>
    </source>
</evidence>
<dbReference type="Gene3D" id="2.10.50.10">
    <property type="entry name" value="Tumor Necrosis Factor Receptor, subunit A, domain 2"/>
    <property type="match status" value="1"/>
</dbReference>
<sequence length="274" mass="30555">MSRHLSSMKLKTIPERLFENTSITMILDIGDNELEEIPAKLFSINPKVHFMTALFLCGNKLKTLPRGLFDNLHYLQNLFLHDNNLKTLPGSILAGTSLTTLLLQDNPIRGMSSAFLDELIDGGAITCLRPSTVMVMNVSNDAARWFQTRGFYCIETQVDNLNECTSCPTGTYSSTSSAVTCQACPRGGFYQDQVGQYSSDITPINCKNCTEGIFVWEGSGKDPLSCKVCPTGTNKNAFAGFRACFCLENYFRRDRFDECELCPQEGVQCKDDYM</sequence>
<protein>
    <recommendedName>
        <fullName evidence="3">Tyrosine-protein kinase ephrin type A/B receptor-like domain-containing protein</fullName>
    </recommendedName>
</protein>
<keyword evidence="2" id="KW-0677">Repeat</keyword>
<dbReference type="InterPro" id="IPR001611">
    <property type="entry name" value="Leu-rich_rpt"/>
</dbReference>